<feature type="compositionally biased region" description="Polar residues" evidence="1">
    <location>
        <begin position="188"/>
        <end position="198"/>
    </location>
</feature>
<proteinExistence type="predicted"/>
<dbReference type="EMBL" id="KV454407">
    <property type="protein sequence ID" value="ODQ66942.1"/>
    <property type="molecule type" value="Genomic_DNA"/>
</dbReference>
<evidence type="ECO:0000256" key="1">
    <source>
        <dbReference type="SAM" id="MobiDB-lite"/>
    </source>
</evidence>
<dbReference type="STRING" id="857566.A0A1E3PPV8"/>
<dbReference type="GO" id="GO:0019825">
    <property type="term" value="F:oxygen binding"/>
    <property type="evidence" value="ECO:0007669"/>
    <property type="project" value="InterPro"/>
</dbReference>
<feature type="domain" description="Globin" evidence="2">
    <location>
        <begin position="1"/>
        <end position="136"/>
    </location>
</feature>
<dbReference type="GO" id="GO:0008941">
    <property type="term" value="F:nitric oxide dioxygenase NAD(P)H activity"/>
    <property type="evidence" value="ECO:0007669"/>
    <property type="project" value="TreeGrafter"/>
</dbReference>
<accession>A0A1E3PPV8</accession>
<dbReference type="InterPro" id="IPR044399">
    <property type="entry name" value="Mb-like_M"/>
</dbReference>
<dbReference type="Gene3D" id="1.10.490.10">
    <property type="entry name" value="Globins"/>
    <property type="match status" value="1"/>
</dbReference>
<dbReference type="GO" id="GO:0071949">
    <property type="term" value="F:FAD binding"/>
    <property type="evidence" value="ECO:0007669"/>
    <property type="project" value="TreeGrafter"/>
</dbReference>
<dbReference type="InterPro" id="IPR012292">
    <property type="entry name" value="Globin/Proto"/>
</dbReference>
<name>A0A1E3PPV8_9ASCO</name>
<dbReference type="OrthoDB" id="436496at2759"/>
<dbReference type="AlphaFoldDB" id="A0A1E3PPV8"/>
<dbReference type="GO" id="GO:0071500">
    <property type="term" value="P:cellular response to nitrosative stress"/>
    <property type="evidence" value="ECO:0007669"/>
    <property type="project" value="TreeGrafter"/>
</dbReference>
<dbReference type="SUPFAM" id="SSF46458">
    <property type="entry name" value="Globin-like"/>
    <property type="match status" value="1"/>
</dbReference>
<dbReference type="CDD" id="cd01040">
    <property type="entry name" value="Mb-like"/>
    <property type="match status" value="1"/>
</dbReference>
<dbReference type="GO" id="GO:0020037">
    <property type="term" value="F:heme binding"/>
    <property type="evidence" value="ECO:0007669"/>
    <property type="project" value="InterPro"/>
</dbReference>
<dbReference type="PANTHER" id="PTHR43396">
    <property type="entry name" value="FLAVOHEMOPROTEIN"/>
    <property type="match status" value="1"/>
</dbReference>
<dbReference type="Pfam" id="PF00042">
    <property type="entry name" value="Globin"/>
    <property type="match status" value="1"/>
</dbReference>
<organism evidence="3 4">
    <name type="scientific">Nadsonia fulvescens var. elongata DSM 6958</name>
    <dbReference type="NCBI Taxonomy" id="857566"/>
    <lineage>
        <taxon>Eukaryota</taxon>
        <taxon>Fungi</taxon>
        <taxon>Dikarya</taxon>
        <taxon>Ascomycota</taxon>
        <taxon>Saccharomycotina</taxon>
        <taxon>Dipodascomycetes</taxon>
        <taxon>Dipodascales</taxon>
        <taxon>Dipodascales incertae sedis</taxon>
        <taxon>Nadsonia</taxon>
    </lineage>
</organism>
<evidence type="ECO:0000313" key="3">
    <source>
        <dbReference type="EMBL" id="ODQ66942.1"/>
    </source>
</evidence>
<dbReference type="InterPro" id="IPR009050">
    <property type="entry name" value="Globin-like_sf"/>
</dbReference>
<dbReference type="PROSITE" id="PS01033">
    <property type="entry name" value="GLOBIN"/>
    <property type="match status" value="1"/>
</dbReference>
<sequence>MNAAEIVILKSSWQELYSNSATTLFIEQFYDNLISQNPDILILFPSIRRQSVAFAGVLSLAISSLDNIEVLDDYLVRLGKRHGRIIGVDVSHFEMVGNALLDTLRDKLGDGMTIELESAWIRLYSYLANKLLDASEDDYKPVKVEIAAPIVPVSNASSLNAKSPMTLGIQGSSGLKLPANGSSPINSNFNSSVASLNPASEKRKPPTMSSSSMLQDTPSYSTPSFTNSNSGNVTSSSTPANQFNIKQRKRKADTSKNKECSIM</sequence>
<evidence type="ECO:0000259" key="2">
    <source>
        <dbReference type="PROSITE" id="PS01033"/>
    </source>
</evidence>
<dbReference type="Proteomes" id="UP000095009">
    <property type="component" value="Unassembled WGS sequence"/>
</dbReference>
<reference evidence="3 4" key="1">
    <citation type="journal article" date="2016" name="Proc. Natl. Acad. Sci. U.S.A.">
        <title>Comparative genomics of biotechnologically important yeasts.</title>
        <authorList>
            <person name="Riley R."/>
            <person name="Haridas S."/>
            <person name="Wolfe K.H."/>
            <person name="Lopes M.R."/>
            <person name="Hittinger C.T."/>
            <person name="Goeker M."/>
            <person name="Salamov A.A."/>
            <person name="Wisecaver J.H."/>
            <person name="Long T.M."/>
            <person name="Calvey C.H."/>
            <person name="Aerts A.L."/>
            <person name="Barry K.W."/>
            <person name="Choi C."/>
            <person name="Clum A."/>
            <person name="Coughlan A.Y."/>
            <person name="Deshpande S."/>
            <person name="Douglass A.P."/>
            <person name="Hanson S.J."/>
            <person name="Klenk H.-P."/>
            <person name="LaButti K.M."/>
            <person name="Lapidus A."/>
            <person name="Lindquist E.A."/>
            <person name="Lipzen A.M."/>
            <person name="Meier-Kolthoff J.P."/>
            <person name="Ohm R.A."/>
            <person name="Otillar R.P."/>
            <person name="Pangilinan J.L."/>
            <person name="Peng Y."/>
            <person name="Rokas A."/>
            <person name="Rosa C.A."/>
            <person name="Scheuner C."/>
            <person name="Sibirny A.A."/>
            <person name="Slot J.C."/>
            <person name="Stielow J.B."/>
            <person name="Sun H."/>
            <person name="Kurtzman C.P."/>
            <person name="Blackwell M."/>
            <person name="Grigoriev I.V."/>
            <person name="Jeffries T.W."/>
        </authorList>
    </citation>
    <scope>NUCLEOTIDE SEQUENCE [LARGE SCALE GENOMIC DNA]</scope>
    <source>
        <strain evidence="3 4">DSM 6958</strain>
    </source>
</reference>
<dbReference type="GO" id="GO:0046210">
    <property type="term" value="P:nitric oxide catabolic process"/>
    <property type="evidence" value="ECO:0007669"/>
    <property type="project" value="TreeGrafter"/>
</dbReference>
<feature type="region of interest" description="Disordered" evidence="1">
    <location>
        <begin position="188"/>
        <end position="263"/>
    </location>
</feature>
<gene>
    <name evidence="3" type="ORF">NADFUDRAFT_45201</name>
</gene>
<feature type="compositionally biased region" description="Basic and acidic residues" evidence="1">
    <location>
        <begin position="252"/>
        <end position="263"/>
    </location>
</feature>
<feature type="compositionally biased region" description="Polar residues" evidence="1">
    <location>
        <begin position="207"/>
        <end position="223"/>
    </location>
</feature>
<dbReference type="PANTHER" id="PTHR43396:SF6">
    <property type="entry name" value="ABL201WP"/>
    <property type="match status" value="1"/>
</dbReference>
<keyword evidence="4" id="KW-1185">Reference proteome</keyword>
<evidence type="ECO:0000313" key="4">
    <source>
        <dbReference type="Proteomes" id="UP000095009"/>
    </source>
</evidence>
<dbReference type="InterPro" id="IPR000971">
    <property type="entry name" value="Globin"/>
</dbReference>
<feature type="compositionally biased region" description="Low complexity" evidence="1">
    <location>
        <begin position="224"/>
        <end position="238"/>
    </location>
</feature>
<protein>
    <submittedName>
        <fullName evidence="3">Globin-like protein</fullName>
    </submittedName>
</protein>